<keyword evidence="2" id="KW-0548">Nucleotidyltransferase</keyword>
<dbReference type="PANTHER" id="PTHR11669">
    <property type="entry name" value="REPLICATION FACTOR C / DNA POLYMERASE III GAMMA-TAU SUBUNIT"/>
    <property type="match status" value="1"/>
</dbReference>
<dbReference type="PANTHER" id="PTHR11669:SF8">
    <property type="entry name" value="DNA POLYMERASE III SUBUNIT DELTA"/>
    <property type="match status" value="1"/>
</dbReference>
<evidence type="ECO:0000313" key="2">
    <source>
        <dbReference type="EMBL" id="SLN45275.1"/>
    </source>
</evidence>
<dbReference type="SMART" id="SM00382">
    <property type="entry name" value="AAA"/>
    <property type="match status" value="1"/>
</dbReference>
<dbReference type="InterPro" id="IPR027417">
    <property type="entry name" value="P-loop_NTPase"/>
</dbReference>
<dbReference type="NCBIfam" id="NF005677">
    <property type="entry name" value="PRK07471.1"/>
    <property type="match status" value="1"/>
</dbReference>
<dbReference type="SUPFAM" id="SSF52540">
    <property type="entry name" value="P-loop containing nucleoside triphosphate hydrolases"/>
    <property type="match status" value="1"/>
</dbReference>
<dbReference type="InterPro" id="IPR050238">
    <property type="entry name" value="DNA_Rep/Repair_Clamp_Loader"/>
</dbReference>
<dbReference type="GO" id="GO:0003887">
    <property type="term" value="F:DNA-directed DNA polymerase activity"/>
    <property type="evidence" value="ECO:0007669"/>
    <property type="project" value="UniProtKB-EC"/>
</dbReference>
<dbReference type="OrthoDB" id="9811073at2"/>
<evidence type="ECO:0000313" key="3">
    <source>
        <dbReference type="Proteomes" id="UP000193061"/>
    </source>
</evidence>
<sequence>MSTDAQPEADRIDGAPHPRETVMLFGQDAAETTFLSAFNAGRLHHAWLLAGPRGVGKATLAWKIARFLLATPDSDDGGLFGEGLPDPATLDIDTEHPVARRLLAGSDPGLYRITRGLNEKTGKLRDAIVADNVRELNQFLQLSSVDGGRRVVIIDSADEMNTQAANALLKMLEEPPERTTFLLITHQAARLLPTIRSRCRVLRLATLETDVIGRALSQAGVDPGEDAAALAALSGGSVGEAIRLINQDGLKIYDELVQIIAGLPQRFDRQRAMQLAESITGKEAAQKLDLLLVLINLLLTRMAQTGAYGHPPAIPASEGEQEAFMRLAPDAIQGRRWADCAQEISSRARHGQSVNLDPVALVLDTVFSIQKTAAG</sequence>
<dbReference type="EC" id="2.7.7.7" evidence="2"/>
<evidence type="ECO:0000259" key="1">
    <source>
        <dbReference type="SMART" id="SM00382"/>
    </source>
</evidence>
<dbReference type="Gene3D" id="3.40.50.300">
    <property type="entry name" value="P-loop containing nucleotide triphosphate hydrolases"/>
    <property type="match status" value="1"/>
</dbReference>
<keyword evidence="2" id="KW-0808">Transferase</keyword>
<reference evidence="2 3" key="1">
    <citation type="submission" date="2017-03" db="EMBL/GenBank/DDBJ databases">
        <authorList>
            <person name="Afonso C.L."/>
            <person name="Miller P.J."/>
            <person name="Scott M.A."/>
            <person name="Spackman E."/>
            <person name="Goraichik I."/>
            <person name="Dimitrov K.M."/>
            <person name="Suarez D.L."/>
            <person name="Swayne D.E."/>
        </authorList>
    </citation>
    <scope>NUCLEOTIDE SEQUENCE [LARGE SCALE GENOMIC DNA]</scope>
    <source>
        <strain evidence="2 3">CECT 7450</strain>
    </source>
</reference>
<organism evidence="2 3">
    <name type="scientific">Roseovarius albus</name>
    <dbReference type="NCBI Taxonomy" id="1247867"/>
    <lineage>
        <taxon>Bacteria</taxon>
        <taxon>Pseudomonadati</taxon>
        <taxon>Pseudomonadota</taxon>
        <taxon>Alphaproteobacteria</taxon>
        <taxon>Rhodobacterales</taxon>
        <taxon>Roseobacteraceae</taxon>
        <taxon>Roseovarius</taxon>
    </lineage>
</organism>
<dbReference type="InterPro" id="IPR003593">
    <property type="entry name" value="AAA+_ATPase"/>
</dbReference>
<dbReference type="GO" id="GO:0006261">
    <property type="term" value="P:DNA-templated DNA replication"/>
    <property type="evidence" value="ECO:0007669"/>
    <property type="project" value="TreeGrafter"/>
</dbReference>
<accession>A0A1X6ZAE6</accession>
<keyword evidence="3" id="KW-1185">Reference proteome</keyword>
<dbReference type="Proteomes" id="UP000193061">
    <property type="component" value="Unassembled WGS sequence"/>
</dbReference>
<dbReference type="RefSeq" id="WP_085805705.1">
    <property type="nucleotide sequence ID" value="NZ_FWFX01000006.1"/>
</dbReference>
<proteinExistence type="predicted"/>
<dbReference type="EMBL" id="FWFX01000006">
    <property type="protein sequence ID" value="SLN45275.1"/>
    <property type="molecule type" value="Genomic_DNA"/>
</dbReference>
<name>A0A1X6ZAE6_9RHOB</name>
<dbReference type="GO" id="GO:0009360">
    <property type="term" value="C:DNA polymerase III complex"/>
    <property type="evidence" value="ECO:0007669"/>
    <property type="project" value="TreeGrafter"/>
</dbReference>
<feature type="domain" description="AAA+ ATPase" evidence="1">
    <location>
        <begin position="43"/>
        <end position="207"/>
    </location>
</feature>
<dbReference type="Pfam" id="PF13177">
    <property type="entry name" value="DNA_pol3_delta2"/>
    <property type="match status" value="1"/>
</dbReference>
<dbReference type="AlphaFoldDB" id="A0A1X6ZAE6"/>
<protein>
    <submittedName>
        <fullName evidence="2">DNA polymerase III subunit tau</fullName>
        <ecNumber evidence="2">2.7.7.7</ecNumber>
    </submittedName>
</protein>
<gene>
    <name evidence="2" type="primary">dnaX_2</name>
    <name evidence="2" type="ORF">ROA7450_02181</name>
</gene>